<name>A0ABY3U1X6_9MYCO</name>
<protein>
    <submittedName>
        <fullName evidence="1">Uncharacterized protein</fullName>
    </submittedName>
</protein>
<reference evidence="1" key="1">
    <citation type="submission" date="2022-08" db="EMBL/GenBank/DDBJ databases">
        <title>Complete genome sequence of 14 non-tuberculosis mycobacteria type-strains.</title>
        <authorList>
            <person name="Igarashi Y."/>
            <person name="Osugi A."/>
            <person name="Mitarai S."/>
        </authorList>
    </citation>
    <scope>NUCLEOTIDE SEQUENCE</scope>
    <source>
        <strain evidence="1">DSM 45575</strain>
    </source>
</reference>
<accession>A0ABY3U1X6</accession>
<proteinExistence type="predicted"/>
<evidence type="ECO:0000313" key="1">
    <source>
        <dbReference type="EMBL" id="ULN52873.1"/>
    </source>
</evidence>
<dbReference type="RefSeq" id="WP_240171132.1">
    <property type="nucleotide sequence ID" value="NZ_CP092365.1"/>
</dbReference>
<dbReference type="Proteomes" id="UP001055200">
    <property type="component" value="Chromosome"/>
</dbReference>
<keyword evidence="2" id="KW-1185">Reference proteome</keyword>
<dbReference type="EMBL" id="CP092365">
    <property type="protein sequence ID" value="ULN52873.1"/>
    <property type="molecule type" value="Genomic_DNA"/>
</dbReference>
<organism evidence="1 2">
    <name type="scientific">Mycolicibacillus parakoreensis</name>
    <dbReference type="NCBI Taxonomy" id="1069221"/>
    <lineage>
        <taxon>Bacteria</taxon>
        <taxon>Bacillati</taxon>
        <taxon>Actinomycetota</taxon>
        <taxon>Actinomycetes</taxon>
        <taxon>Mycobacteriales</taxon>
        <taxon>Mycobacteriaceae</taxon>
        <taxon>Mycolicibacillus</taxon>
    </lineage>
</organism>
<gene>
    <name evidence="1" type="ORF">MIU77_00275</name>
</gene>
<evidence type="ECO:0000313" key="2">
    <source>
        <dbReference type="Proteomes" id="UP001055200"/>
    </source>
</evidence>
<sequence length="64" mass="7592">MSDTRPTATRTSEPRYSKRVPNIWLAEEDDLMKKLKDKKMAGLHKVRLEKQLADVRKITRREPK</sequence>